<protein>
    <submittedName>
        <fullName evidence="2">Uncharacterized protein (TIGR02118 family)</fullName>
    </submittedName>
</protein>
<evidence type="ECO:0000259" key="1">
    <source>
        <dbReference type="Pfam" id="PF07110"/>
    </source>
</evidence>
<keyword evidence="3" id="KW-1185">Reference proteome</keyword>
<name>A0A7X0H6N3_9BACT</name>
<organism evidence="2 3">
    <name type="scientific">Algisphaera agarilytica</name>
    <dbReference type="NCBI Taxonomy" id="1385975"/>
    <lineage>
        <taxon>Bacteria</taxon>
        <taxon>Pseudomonadati</taxon>
        <taxon>Planctomycetota</taxon>
        <taxon>Phycisphaerae</taxon>
        <taxon>Phycisphaerales</taxon>
        <taxon>Phycisphaeraceae</taxon>
        <taxon>Algisphaera</taxon>
    </lineage>
</organism>
<accession>A0A7X0H6N3</accession>
<dbReference type="EMBL" id="JACHGY010000001">
    <property type="protein sequence ID" value="MBB6430265.1"/>
    <property type="molecule type" value="Genomic_DNA"/>
</dbReference>
<evidence type="ECO:0000313" key="2">
    <source>
        <dbReference type="EMBL" id="MBB6430265.1"/>
    </source>
</evidence>
<dbReference type="InterPro" id="IPR009799">
    <property type="entry name" value="EthD_dom"/>
</dbReference>
<proteinExistence type="predicted"/>
<dbReference type="SUPFAM" id="SSF54909">
    <property type="entry name" value="Dimeric alpha+beta barrel"/>
    <property type="match status" value="1"/>
</dbReference>
<feature type="domain" description="EthD" evidence="1">
    <location>
        <begin position="11"/>
        <end position="107"/>
    </location>
</feature>
<dbReference type="Proteomes" id="UP000541810">
    <property type="component" value="Unassembled WGS sequence"/>
</dbReference>
<dbReference type="RefSeq" id="WP_184677793.1">
    <property type="nucleotide sequence ID" value="NZ_JACHGY010000001.1"/>
</dbReference>
<evidence type="ECO:0000313" key="3">
    <source>
        <dbReference type="Proteomes" id="UP000541810"/>
    </source>
</evidence>
<reference evidence="2 3" key="1">
    <citation type="submission" date="2020-08" db="EMBL/GenBank/DDBJ databases">
        <title>Genomic Encyclopedia of Type Strains, Phase IV (KMG-IV): sequencing the most valuable type-strain genomes for metagenomic binning, comparative biology and taxonomic classification.</title>
        <authorList>
            <person name="Goeker M."/>
        </authorList>
    </citation>
    <scope>NUCLEOTIDE SEQUENCE [LARGE SCALE GENOMIC DNA]</scope>
    <source>
        <strain evidence="2 3">DSM 103725</strain>
    </source>
</reference>
<dbReference type="GO" id="GO:0016491">
    <property type="term" value="F:oxidoreductase activity"/>
    <property type="evidence" value="ECO:0007669"/>
    <property type="project" value="InterPro"/>
</dbReference>
<dbReference type="NCBIfam" id="TIGR02118">
    <property type="entry name" value="EthD family reductase"/>
    <property type="match status" value="1"/>
</dbReference>
<sequence length="120" mass="13412">MIKFVMICYRKPGTTRAEFQDYWLNQHAPLFGKFADVFGTKRYVQCHTLDSPMNDAIRASRGMAGACDGVAEVWFESEEQLMAAMSSPEGQEVGATLTADENNFIDHARSSAFIAVEHEL</sequence>
<comment type="caution">
    <text evidence="2">The sequence shown here is derived from an EMBL/GenBank/DDBJ whole genome shotgun (WGS) entry which is preliminary data.</text>
</comment>
<dbReference type="Gene3D" id="3.30.70.100">
    <property type="match status" value="1"/>
</dbReference>
<gene>
    <name evidence="2" type="ORF">HNQ40_002071</name>
</gene>
<dbReference type="Pfam" id="PF07110">
    <property type="entry name" value="EthD"/>
    <property type="match status" value="1"/>
</dbReference>
<dbReference type="AlphaFoldDB" id="A0A7X0H6N3"/>
<dbReference type="InterPro" id="IPR011008">
    <property type="entry name" value="Dimeric_a/b-barrel"/>
</dbReference>